<dbReference type="EMBL" id="CAJVPM010028475">
    <property type="protein sequence ID" value="CAG8669946.1"/>
    <property type="molecule type" value="Genomic_DNA"/>
</dbReference>
<organism evidence="1 2">
    <name type="scientific">Scutellospora calospora</name>
    <dbReference type="NCBI Taxonomy" id="85575"/>
    <lineage>
        <taxon>Eukaryota</taxon>
        <taxon>Fungi</taxon>
        <taxon>Fungi incertae sedis</taxon>
        <taxon>Mucoromycota</taxon>
        <taxon>Glomeromycotina</taxon>
        <taxon>Glomeromycetes</taxon>
        <taxon>Diversisporales</taxon>
        <taxon>Gigasporaceae</taxon>
        <taxon>Scutellospora</taxon>
    </lineage>
</organism>
<dbReference type="Proteomes" id="UP000789860">
    <property type="component" value="Unassembled WGS sequence"/>
</dbReference>
<feature type="non-terminal residue" evidence="1">
    <location>
        <position position="1"/>
    </location>
</feature>
<reference evidence="1" key="1">
    <citation type="submission" date="2021-06" db="EMBL/GenBank/DDBJ databases">
        <authorList>
            <person name="Kallberg Y."/>
            <person name="Tangrot J."/>
            <person name="Rosling A."/>
        </authorList>
    </citation>
    <scope>NUCLEOTIDE SEQUENCE</scope>
    <source>
        <strain evidence="1">AU212A</strain>
    </source>
</reference>
<evidence type="ECO:0000313" key="2">
    <source>
        <dbReference type="Proteomes" id="UP000789860"/>
    </source>
</evidence>
<accession>A0ACA9NQR7</accession>
<proteinExistence type="predicted"/>
<evidence type="ECO:0000313" key="1">
    <source>
        <dbReference type="EMBL" id="CAG8669946.1"/>
    </source>
</evidence>
<protein>
    <submittedName>
        <fullName evidence="1">8105_t:CDS:1</fullName>
    </submittedName>
</protein>
<sequence length="59" mass="7026">EHVLMPKINSEMRLQLTRSVKLFSFNVFWLLKESEISEKHEETVPSEQNYNSRIAKTMT</sequence>
<gene>
    <name evidence="1" type="ORF">SCALOS_LOCUS9342</name>
</gene>
<keyword evidence="2" id="KW-1185">Reference proteome</keyword>
<name>A0ACA9NQR7_9GLOM</name>
<comment type="caution">
    <text evidence="1">The sequence shown here is derived from an EMBL/GenBank/DDBJ whole genome shotgun (WGS) entry which is preliminary data.</text>
</comment>